<keyword evidence="2" id="KW-1185">Reference proteome</keyword>
<protein>
    <recommendedName>
        <fullName evidence="3">DUF2018 domain-containing protein</fullName>
    </recommendedName>
</protein>
<evidence type="ECO:0008006" key="3">
    <source>
        <dbReference type="Google" id="ProtNLM"/>
    </source>
</evidence>
<dbReference type="InterPro" id="IPR018563">
    <property type="entry name" value="DUF2018"/>
</dbReference>
<evidence type="ECO:0000313" key="1">
    <source>
        <dbReference type="EMBL" id="ADG92309.1"/>
    </source>
</evidence>
<sequence>MDDILFGTPKSKFLDVLRHASSEIVDDEIDKILEKYAAMELLLSKDKGENYDVNEDINSFVLENLDEVSKVKDDLYIEFTGEIICRLDS</sequence>
<organism evidence="1 2">
    <name type="scientific">Arcobacter nitrofigilis (strain ATCC 33309 / DSM 7299 / CCUG 15893 / LMG 7604 / NCTC 12251 / CI)</name>
    <name type="common">Campylobacter nitrofigilis</name>
    <dbReference type="NCBI Taxonomy" id="572480"/>
    <lineage>
        <taxon>Bacteria</taxon>
        <taxon>Pseudomonadati</taxon>
        <taxon>Campylobacterota</taxon>
        <taxon>Epsilonproteobacteria</taxon>
        <taxon>Campylobacterales</taxon>
        <taxon>Arcobacteraceae</taxon>
        <taxon>Arcobacter</taxon>
    </lineage>
</organism>
<dbReference type="RefSeq" id="WP_013134454.1">
    <property type="nucleotide sequence ID" value="NC_014166.1"/>
</dbReference>
<dbReference type="InterPro" id="IPR023126">
    <property type="entry name" value="HP0242-like_sf"/>
</dbReference>
<reference evidence="1 2" key="1">
    <citation type="journal article" date="2010" name="Stand. Genomic Sci.">
        <title>Complete genome sequence of Arcobacter nitrofigilis type strain (CI).</title>
        <authorList>
            <person name="Pati A."/>
            <person name="Gronow S."/>
            <person name="Lapidus A."/>
            <person name="Copeland A."/>
            <person name="Glavina Del Rio T."/>
            <person name="Nolan M."/>
            <person name="Lucas S."/>
            <person name="Tice H."/>
            <person name="Cheng J.F."/>
            <person name="Han C."/>
            <person name="Chertkov O."/>
            <person name="Bruce D."/>
            <person name="Tapia R."/>
            <person name="Goodwin L."/>
            <person name="Pitluck S."/>
            <person name="Liolios K."/>
            <person name="Ivanova N."/>
            <person name="Mavromatis K."/>
            <person name="Chen A."/>
            <person name="Palaniappan K."/>
            <person name="Land M."/>
            <person name="Hauser L."/>
            <person name="Chang Y.J."/>
            <person name="Jeffries C.D."/>
            <person name="Detter J.C."/>
            <person name="Rohde M."/>
            <person name="Goker M."/>
            <person name="Bristow J."/>
            <person name="Eisen J.A."/>
            <person name="Markowitz V."/>
            <person name="Hugenholtz P."/>
            <person name="Klenk H.P."/>
            <person name="Kyrpides N.C."/>
        </authorList>
    </citation>
    <scope>NUCLEOTIDE SEQUENCE [LARGE SCALE GENOMIC DNA]</scope>
    <source>
        <strain evidence="2">ATCC 33309 / DSM 7299 / CCUG 15893 / LMG 7604 / NCTC 12251 / CI</strain>
    </source>
</reference>
<dbReference type="Proteomes" id="UP000000939">
    <property type="component" value="Chromosome"/>
</dbReference>
<dbReference type="AlphaFoldDB" id="D5V276"/>
<accession>D5V276</accession>
<dbReference type="Gene3D" id="1.10.3350.10">
    <property type="entry name" value="HP0242-like domain"/>
    <property type="match status" value="1"/>
</dbReference>
<proteinExistence type="predicted"/>
<evidence type="ECO:0000313" key="2">
    <source>
        <dbReference type="Proteomes" id="UP000000939"/>
    </source>
</evidence>
<dbReference type="OrthoDB" id="5339893at2"/>
<dbReference type="HOGENOM" id="CLU_182084_0_0_7"/>
<name>D5V276_ARCNC</name>
<dbReference type="STRING" id="572480.Arnit_0644"/>
<dbReference type="KEGG" id="ant:Arnit_0644"/>
<gene>
    <name evidence="1" type="ordered locus">Arnit_0644</name>
</gene>
<dbReference type="eggNOG" id="ENOG5031ARU">
    <property type="taxonomic scope" value="Bacteria"/>
</dbReference>
<dbReference type="EMBL" id="CP001999">
    <property type="protein sequence ID" value="ADG92309.1"/>
    <property type="molecule type" value="Genomic_DNA"/>
</dbReference>
<dbReference type="SUPFAM" id="SSF158752">
    <property type="entry name" value="HP0242-like"/>
    <property type="match status" value="1"/>
</dbReference>
<dbReference type="Pfam" id="PF09442">
    <property type="entry name" value="DUF2018"/>
    <property type="match status" value="1"/>
</dbReference>